<reference evidence="17" key="1">
    <citation type="journal article" date="2023" name="G3 (Bethesda)">
        <title>Whole genome assemblies of Zophobas morio and Tenebrio molitor.</title>
        <authorList>
            <person name="Kaur S."/>
            <person name="Stinson S.A."/>
            <person name="diCenzo G.C."/>
        </authorList>
    </citation>
    <scope>NUCLEOTIDE SEQUENCE</scope>
    <source>
        <strain evidence="17">QUZm001</strain>
    </source>
</reference>
<evidence type="ECO:0000256" key="6">
    <source>
        <dbReference type="ARBA" id="ARBA00008853"/>
    </source>
</evidence>
<keyword evidence="10 15" id="KW-0479">Metal-binding</keyword>
<comment type="caution">
    <text evidence="17">The sequence shown here is derived from an EMBL/GenBank/DDBJ whole genome shotgun (WGS) entry which is preliminary data.</text>
</comment>
<gene>
    <name evidence="17" type="ORF">Zmor_013415</name>
</gene>
<evidence type="ECO:0000259" key="16">
    <source>
        <dbReference type="Pfam" id="PF08450"/>
    </source>
</evidence>
<dbReference type="GO" id="GO:0005737">
    <property type="term" value="C:cytoplasm"/>
    <property type="evidence" value="ECO:0007669"/>
    <property type="project" value="UniProtKB-SubCell"/>
</dbReference>
<keyword evidence="18" id="KW-1185">Reference proteome</keyword>
<evidence type="ECO:0000256" key="10">
    <source>
        <dbReference type="ARBA" id="ARBA00022723"/>
    </source>
</evidence>
<evidence type="ECO:0000256" key="15">
    <source>
        <dbReference type="PIRSR" id="PIRSR605511-2"/>
    </source>
</evidence>
<organism evidence="17 18">
    <name type="scientific">Zophobas morio</name>
    <dbReference type="NCBI Taxonomy" id="2755281"/>
    <lineage>
        <taxon>Eukaryota</taxon>
        <taxon>Metazoa</taxon>
        <taxon>Ecdysozoa</taxon>
        <taxon>Arthropoda</taxon>
        <taxon>Hexapoda</taxon>
        <taxon>Insecta</taxon>
        <taxon>Pterygota</taxon>
        <taxon>Neoptera</taxon>
        <taxon>Endopterygota</taxon>
        <taxon>Coleoptera</taxon>
        <taxon>Polyphaga</taxon>
        <taxon>Cucujiformia</taxon>
        <taxon>Tenebrionidae</taxon>
        <taxon>Zophobas</taxon>
    </lineage>
</organism>
<evidence type="ECO:0000313" key="18">
    <source>
        <dbReference type="Proteomes" id="UP001168821"/>
    </source>
</evidence>
<comment type="cofactor">
    <cofactor evidence="15">
        <name>Zn(2+)</name>
        <dbReference type="ChEBI" id="CHEBI:29105"/>
    </cofactor>
    <text evidence="15">Binds 1 divalent metal cation per subunit.</text>
</comment>
<dbReference type="PANTHER" id="PTHR10907:SF66">
    <property type="entry name" value="MIP34848P1-RELATED"/>
    <property type="match status" value="1"/>
</dbReference>
<proteinExistence type="inferred from homology"/>
<evidence type="ECO:0000256" key="4">
    <source>
        <dbReference type="ARBA" id="ARBA00001946"/>
    </source>
</evidence>
<feature type="domain" description="SMP-30/Gluconolactonase/LRE-like region" evidence="16">
    <location>
        <begin position="13"/>
        <end position="273"/>
    </location>
</feature>
<dbReference type="InterPro" id="IPR011042">
    <property type="entry name" value="6-blade_b-propeller_TolB-like"/>
</dbReference>
<sequence>MVKIERLTDSVKLGEAPHWDPEAQTLYYVDILGMSIYQYEPATKKVSKASVGLNLVSFIIPVEGEKNQFIVSLGREIVRIFWNSELQDVRVIEQLAEVEQAPEFFESRFNDGKCDPLGRLWAGTFNTVSEKPLDYPPKGALYSLNSERQIQQHFKGLRLSNGIAFNIKLKAMYFIDSGKGTIDQYDFDIKAGTISKCRAIFTLSKHQISGIADGMTIDIDGNLWVAIFNGSRIIKIDPRKPETLLESIQMPVKQITSLTFGGPNLDELYVTTGAYKLENEDLPPPENGALYRITGVGTRGLPATNFRFINI</sequence>
<protein>
    <recommendedName>
        <fullName evidence="8">Regucalcin</fullName>
        <ecNumber evidence="7">3.1.1.17</ecNumber>
    </recommendedName>
    <alternativeName>
        <fullName evidence="13">Gluconolactonase</fullName>
    </alternativeName>
</protein>
<keyword evidence="9" id="KW-0963">Cytoplasm</keyword>
<keyword evidence="11" id="KW-0378">Hydrolase</keyword>
<evidence type="ECO:0000256" key="5">
    <source>
        <dbReference type="ARBA" id="ARBA00004496"/>
    </source>
</evidence>
<dbReference type="GO" id="GO:0004341">
    <property type="term" value="F:gluconolactonase activity"/>
    <property type="evidence" value="ECO:0007669"/>
    <property type="project" value="UniProtKB-EC"/>
</dbReference>
<comment type="cofactor">
    <cofactor evidence="3">
        <name>Mn(2+)</name>
        <dbReference type="ChEBI" id="CHEBI:29035"/>
    </cofactor>
</comment>
<dbReference type="InterPro" id="IPR005511">
    <property type="entry name" value="SMP-30"/>
</dbReference>
<feature type="binding site" evidence="15">
    <location>
        <position position="161"/>
    </location>
    <ligand>
        <name>a divalent metal cation</name>
        <dbReference type="ChEBI" id="CHEBI:60240"/>
    </ligand>
</feature>
<evidence type="ECO:0000256" key="14">
    <source>
        <dbReference type="PIRSR" id="PIRSR605511-1"/>
    </source>
</evidence>
<dbReference type="Gene3D" id="2.120.10.30">
    <property type="entry name" value="TolB, C-terminal domain"/>
    <property type="match status" value="1"/>
</dbReference>
<feature type="binding site" evidence="15">
    <location>
        <position position="110"/>
    </location>
    <ligand>
        <name>substrate</name>
    </ligand>
</feature>
<evidence type="ECO:0000256" key="3">
    <source>
        <dbReference type="ARBA" id="ARBA00001936"/>
    </source>
</evidence>
<evidence type="ECO:0000256" key="1">
    <source>
        <dbReference type="ARBA" id="ARBA00001589"/>
    </source>
</evidence>
<keyword evidence="15" id="KW-0862">Zinc</keyword>
<accession>A0AA38ID29</accession>
<evidence type="ECO:0000256" key="2">
    <source>
        <dbReference type="ARBA" id="ARBA00001913"/>
    </source>
</evidence>
<evidence type="ECO:0000256" key="13">
    <source>
        <dbReference type="ARBA" id="ARBA00032464"/>
    </source>
</evidence>
<dbReference type="PANTHER" id="PTHR10907">
    <property type="entry name" value="REGUCALCIN"/>
    <property type="match status" value="1"/>
</dbReference>
<evidence type="ECO:0000256" key="8">
    <source>
        <dbReference type="ARBA" id="ARBA00016808"/>
    </source>
</evidence>
<evidence type="ECO:0000256" key="7">
    <source>
        <dbReference type="ARBA" id="ARBA00013227"/>
    </source>
</evidence>
<evidence type="ECO:0000256" key="9">
    <source>
        <dbReference type="ARBA" id="ARBA00022490"/>
    </source>
</evidence>
<evidence type="ECO:0000256" key="11">
    <source>
        <dbReference type="ARBA" id="ARBA00022801"/>
    </source>
</evidence>
<dbReference type="PRINTS" id="PR01790">
    <property type="entry name" value="SMP30FAMILY"/>
</dbReference>
<keyword evidence="12" id="KW-0106">Calcium</keyword>
<comment type="cofactor">
    <cofactor evidence="2">
        <name>Ca(2+)</name>
        <dbReference type="ChEBI" id="CHEBI:29108"/>
    </cofactor>
</comment>
<evidence type="ECO:0000256" key="12">
    <source>
        <dbReference type="ARBA" id="ARBA00022837"/>
    </source>
</evidence>
<dbReference type="GO" id="GO:0005509">
    <property type="term" value="F:calcium ion binding"/>
    <property type="evidence" value="ECO:0007669"/>
    <property type="project" value="TreeGrafter"/>
</dbReference>
<dbReference type="InterPro" id="IPR013658">
    <property type="entry name" value="SGL"/>
</dbReference>
<comment type="catalytic activity">
    <reaction evidence="1">
        <text>D-glucono-1,5-lactone + H2O = D-gluconate + H(+)</text>
        <dbReference type="Rhea" id="RHEA:10440"/>
        <dbReference type="ChEBI" id="CHEBI:15377"/>
        <dbReference type="ChEBI" id="CHEBI:15378"/>
        <dbReference type="ChEBI" id="CHEBI:16217"/>
        <dbReference type="ChEBI" id="CHEBI:18391"/>
        <dbReference type="EC" id="3.1.1.17"/>
    </reaction>
</comment>
<dbReference type="GO" id="GO:0019853">
    <property type="term" value="P:L-ascorbic acid biosynthetic process"/>
    <property type="evidence" value="ECO:0007669"/>
    <property type="project" value="TreeGrafter"/>
</dbReference>
<dbReference type="EC" id="3.1.1.17" evidence="7"/>
<comment type="similarity">
    <text evidence="6">Belongs to the SMP-30/CGR1 family.</text>
</comment>
<feature type="binding site" evidence="15">
    <location>
        <position position="108"/>
    </location>
    <ligand>
        <name>substrate</name>
    </ligand>
</feature>
<evidence type="ECO:0000313" key="17">
    <source>
        <dbReference type="EMBL" id="KAJ3654212.1"/>
    </source>
</evidence>
<feature type="binding site" evidence="15">
    <location>
        <position position="15"/>
    </location>
    <ligand>
        <name>a divalent metal cation</name>
        <dbReference type="ChEBI" id="CHEBI:60240"/>
    </ligand>
</feature>
<dbReference type="EMBL" id="JALNTZ010000004">
    <property type="protein sequence ID" value="KAJ3654212.1"/>
    <property type="molecule type" value="Genomic_DNA"/>
</dbReference>
<feature type="active site" description="Proton donor/acceptor" evidence="14">
    <location>
        <position position="213"/>
    </location>
</feature>
<dbReference type="FunFam" id="2.120.10.30:FF:000027">
    <property type="entry name" value="Regucalcin homologue"/>
    <property type="match status" value="1"/>
</dbReference>
<dbReference type="Proteomes" id="UP001168821">
    <property type="component" value="Unassembled WGS sequence"/>
</dbReference>
<dbReference type="AlphaFoldDB" id="A0AA38ID29"/>
<comment type="subcellular location">
    <subcellularLocation>
        <location evidence="5">Cytoplasm</location>
    </subcellularLocation>
</comment>
<dbReference type="SUPFAM" id="SSF63829">
    <property type="entry name" value="Calcium-dependent phosphotriesterase"/>
    <property type="match status" value="1"/>
</dbReference>
<name>A0AA38ID29_9CUCU</name>
<dbReference type="Pfam" id="PF08450">
    <property type="entry name" value="SGL"/>
    <property type="match status" value="1"/>
</dbReference>
<comment type="cofactor">
    <cofactor evidence="4">
        <name>Mg(2+)</name>
        <dbReference type="ChEBI" id="CHEBI:18420"/>
    </cofactor>
</comment>
<feature type="binding site" evidence="15">
    <location>
        <position position="213"/>
    </location>
    <ligand>
        <name>a divalent metal cation</name>
        <dbReference type="ChEBI" id="CHEBI:60240"/>
    </ligand>
</feature>